<dbReference type="CDD" id="cd00077">
    <property type="entry name" value="HDc"/>
    <property type="match status" value="1"/>
</dbReference>
<dbReference type="InterPro" id="IPR006674">
    <property type="entry name" value="HD_domain"/>
</dbReference>
<dbReference type="AlphaFoldDB" id="A0A6A7BJS2"/>
<dbReference type="OrthoDB" id="16547at2759"/>
<dbReference type="SUPFAM" id="SSF109604">
    <property type="entry name" value="HD-domain/PDEase-like"/>
    <property type="match status" value="1"/>
</dbReference>
<gene>
    <name evidence="2" type="ORF">T440DRAFT_440812</name>
</gene>
<dbReference type="Proteomes" id="UP000799423">
    <property type="component" value="Unassembled WGS sequence"/>
</dbReference>
<keyword evidence="3" id="KW-1185">Reference proteome</keyword>
<name>A0A6A7BJS2_9PLEO</name>
<evidence type="ECO:0000313" key="2">
    <source>
        <dbReference type="EMBL" id="KAF2855017.1"/>
    </source>
</evidence>
<dbReference type="Pfam" id="PF01966">
    <property type="entry name" value="HD"/>
    <property type="match status" value="1"/>
</dbReference>
<dbReference type="EMBL" id="MU006291">
    <property type="protein sequence ID" value="KAF2855017.1"/>
    <property type="molecule type" value="Genomic_DNA"/>
</dbReference>
<protein>
    <recommendedName>
        <fullName evidence="1">HD domain-containing protein</fullName>
    </recommendedName>
</protein>
<reference evidence="2" key="1">
    <citation type="submission" date="2020-01" db="EMBL/GenBank/DDBJ databases">
        <authorList>
            <consortium name="DOE Joint Genome Institute"/>
            <person name="Haridas S."/>
            <person name="Albert R."/>
            <person name="Binder M."/>
            <person name="Bloem J."/>
            <person name="Labutti K."/>
            <person name="Salamov A."/>
            <person name="Andreopoulos B."/>
            <person name="Baker S.E."/>
            <person name="Barry K."/>
            <person name="Bills G."/>
            <person name="Bluhm B.H."/>
            <person name="Cannon C."/>
            <person name="Castanera R."/>
            <person name="Culley D.E."/>
            <person name="Daum C."/>
            <person name="Ezra D."/>
            <person name="Gonzalez J.B."/>
            <person name="Henrissat B."/>
            <person name="Kuo A."/>
            <person name="Liang C."/>
            <person name="Lipzen A."/>
            <person name="Lutzoni F."/>
            <person name="Magnuson J."/>
            <person name="Mondo S."/>
            <person name="Nolan M."/>
            <person name="Ohm R."/>
            <person name="Pangilinan J."/>
            <person name="Park H.-J."/>
            <person name="Ramirez L."/>
            <person name="Alfaro M."/>
            <person name="Sun H."/>
            <person name="Tritt A."/>
            <person name="Yoshinaga Y."/>
            <person name="Zwiers L.-H."/>
            <person name="Turgeon B.G."/>
            <person name="Goodwin S.B."/>
            <person name="Spatafora J.W."/>
            <person name="Crous P.W."/>
            <person name="Grigoriev I.V."/>
        </authorList>
    </citation>
    <scope>NUCLEOTIDE SEQUENCE</scope>
    <source>
        <strain evidence="2">IPT5</strain>
    </source>
</reference>
<dbReference type="Gene3D" id="1.10.3210.50">
    <property type="match status" value="1"/>
</dbReference>
<proteinExistence type="predicted"/>
<sequence length="242" mass="27381">MDKLTIPARDRVWFEKVNIETRLRLNSNNYNPTQDYEHAIRVVKQTHELWLSEKHHEWAHNIDPLVIITAALVHSIGNNTEHVEDNTNTNAMSAMTDNQLQERHRDTMRDFLDSYHVPPAVAGPASHIASFISFVREMNDPDKIGLECEDYPALKIVQDADRLDALGAMGITRAILLAGSQAGGAESVLGVVKMVDERYALYPGCMKTGSGRKMAERRWAWIVKYREALLEQADCEDVLASR</sequence>
<accession>A0A6A7BJS2</accession>
<dbReference type="PANTHER" id="PTHR33594">
    <property type="entry name" value="SUPERFAMILY HYDROLASE, PUTATIVE (AFU_ORTHOLOGUE AFUA_1G03035)-RELATED"/>
    <property type="match status" value="1"/>
</dbReference>
<evidence type="ECO:0000313" key="3">
    <source>
        <dbReference type="Proteomes" id="UP000799423"/>
    </source>
</evidence>
<feature type="domain" description="HD" evidence="1">
    <location>
        <begin position="36"/>
        <end position="165"/>
    </location>
</feature>
<dbReference type="PANTHER" id="PTHR33594:SF1">
    <property type="entry name" value="HD_PDEASE DOMAIN-CONTAINING PROTEIN"/>
    <property type="match status" value="1"/>
</dbReference>
<dbReference type="InterPro" id="IPR003607">
    <property type="entry name" value="HD/PDEase_dom"/>
</dbReference>
<organism evidence="2 3">
    <name type="scientific">Plenodomus tracheiphilus IPT5</name>
    <dbReference type="NCBI Taxonomy" id="1408161"/>
    <lineage>
        <taxon>Eukaryota</taxon>
        <taxon>Fungi</taxon>
        <taxon>Dikarya</taxon>
        <taxon>Ascomycota</taxon>
        <taxon>Pezizomycotina</taxon>
        <taxon>Dothideomycetes</taxon>
        <taxon>Pleosporomycetidae</taxon>
        <taxon>Pleosporales</taxon>
        <taxon>Pleosporineae</taxon>
        <taxon>Leptosphaeriaceae</taxon>
        <taxon>Plenodomus</taxon>
    </lineage>
</organism>
<evidence type="ECO:0000259" key="1">
    <source>
        <dbReference type="Pfam" id="PF01966"/>
    </source>
</evidence>